<dbReference type="Gene3D" id="1.20.1280.50">
    <property type="match status" value="1"/>
</dbReference>
<evidence type="ECO:0000313" key="3">
    <source>
        <dbReference type="EMBL" id="KAG0279082.1"/>
    </source>
</evidence>
<name>A0AAD4H9Y1_9FUNG</name>
<feature type="domain" description="F-box" evidence="2">
    <location>
        <begin position="31"/>
        <end position="65"/>
    </location>
</feature>
<dbReference type="EMBL" id="JAAAIL010000149">
    <property type="protein sequence ID" value="KAG0279082.1"/>
    <property type="molecule type" value="Genomic_DNA"/>
</dbReference>
<evidence type="ECO:0000313" key="4">
    <source>
        <dbReference type="Proteomes" id="UP001194580"/>
    </source>
</evidence>
<feature type="region of interest" description="Disordered" evidence="1">
    <location>
        <begin position="137"/>
        <end position="157"/>
    </location>
</feature>
<feature type="compositionally biased region" description="Low complexity" evidence="1">
    <location>
        <begin position="639"/>
        <end position="657"/>
    </location>
</feature>
<dbReference type="Gene3D" id="3.80.10.10">
    <property type="entry name" value="Ribonuclease Inhibitor"/>
    <property type="match status" value="1"/>
</dbReference>
<gene>
    <name evidence="3" type="ORF">BGZ95_002313</name>
</gene>
<comment type="caution">
    <text evidence="3">The sequence shown here is derived from an EMBL/GenBank/DDBJ whole genome shotgun (WGS) entry which is preliminary data.</text>
</comment>
<dbReference type="Pfam" id="PF12937">
    <property type="entry name" value="F-box-like"/>
    <property type="match status" value="1"/>
</dbReference>
<sequence length="728" mass="82979">MAKTSSSSQLTVTALLPCSCSPSPIFFNSLILLNILHYLHPTDVAACSLVCFEWSQIFGPLTWSSFQFHYRHYERILADPKMVQRFVKRARTVREVTIQGMYYLFPLLKFLDDHNRQLLVLKELLRNNLQERRQREKNQLLRDGINNNNSSSQEPPPAQALLFKDQLTRLEFQEWGPRPLELAYYESPNRFVMEELVRRNKNTLQSIEFSLHLQSVYTDNGIHQSISHLLIQFWQPLACLTSLVLRGPNVNLTVYTVFRIFATVPEQLQVLKVEHPVYTIAPYAPYRQPWGLGRFVTSVDHTPYGPPFLWTEKSLPLNLCIRLNCACLEDLDCIWPMAIPTQIRVLSLPEITDNERFRPILTPFLRYRCPKLQTLKLKSLGSTSMELLRPSLGADLFPDLRHLEVDGIRKNMATIYNNMFPIYDLLFKETFRTLESITVSADSDLVDDVPQFVNMILERHASTLKTLRWLGSGGGFEPHERLNLEWFLYACPTLERAELSKSNRFCSSGQAAVGTVIIYDHSPTPSPKLPPLLQKLALSTTPWACTKTLTYLDISFRPSAEIIDEEQYMNQIVSFYKKLGQLIALVELHLGTPGDAEGDGDSDSEGAVVDLLIKASLQGQYNANDEDQDMEKVQDSAVTTPTPIPSLTLPTPDNPTTSLPPPTPSTILDMSLASGLAHLSTLHNLQILNISRIQGHNIQEPELAWMKTHWSKSFKLLQGYKKRWIDSV</sequence>
<dbReference type="AlphaFoldDB" id="A0AAD4H9Y1"/>
<evidence type="ECO:0000256" key="1">
    <source>
        <dbReference type="SAM" id="MobiDB-lite"/>
    </source>
</evidence>
<dbReference type="Proteomes" id="UP001194580">
    <property type="component" value="Unassembled WGS sequence"/>
</dbReference>
<reference evidence="3" key="1">
    <citation type="journal article" date="2020" name="Fungal Divers.">
        <title>Resolving the Mortierellaceae phylogeny through synthesis of multi-gene phylogenetics and phylogenomics.</title>
        <authorList>
            <person name="Vandepol N."/>
            <person name="Liber J."/>
            <person name="Desiro A."/>
            <person name="Na H."/>
            <person name="Kennedy M."/>
            <person name="Barry K."/>
            <person name="Grigoriev I.V."/>
            <person name="Miller A.N."/>
            <person name="O'Donnell K."/>
            <person name="Stajich J.E."/>
            <person name="Bonito G."/>
        </authorList>
    </citation>
    <scope>NUCLEOTIDE SEQUENCE</scope>
    <source>
        <strain evidence="3">NRRL 28262</strain>
    </source>
</reference>
<dbReference type="InterPro" id="IPR032675">
    <property type="entry name" value="LRR_dom_sf"/>
</dbReference>
<protein>
    <recommendedName>
        <fullName evidence="2">F-box domain-containing protein</fullName>
    </recommendedName>
</protein>
<evidence type="ECO:0000259" key="2">
    <source>
        <dbReference type="Pfam" id="PF12937"/>
    </source>
</evidence>
<dbReference type="SUPFAM" id="SSF81383">
    <property type="entry name" value="F-box domain"/>
    <property type="match status" value="1"/>
</dbReference>
<proteinExistence type="predicted"/>
<accession>A0AAD4H9Y1</accession>
<dbReference type="InterPro" id="IPR036047">
    <property type="entry name" value="F-box-like_dom_sf"/>
</dbReference>
<dbReference type="CDD" id="cd09917">
    <property type="entry name" value="F-box_SF"/>
    <property type="match status" value="1"/>
</dbReference>
<keyword evidence="4" id="KW-1185">Reference proteome</keyword>
<dbReference type="InterPro" id="IPR001810">
    <property type="entry name" value="F-box_dom"/>
</dbReference>
<feature type="region of interest" description="Disordered" evidence="1">
    <location>
        <begin position="625"/>
        <end position="659"/>
    </location>
</feature>
<organism evidence="3 4">
    <name type="scientific">Linnemannia exigua</name>
    <dbReference type="NCBI Taxonomy" id="604196"/>
    <lineage>
        <taxon>Eukaryota</taxon>
        <taxon>Fungi</taxon>
        <taxon>Fungi incertae sedis</taxon>
        <taxon>Mucoromycota</taxon>
        <taxon>Mortierellomycotina</taxon>
        <taxon>Mortierellomycetes</taxon>
        <taxon>Mortierellales</taxon>
        <taxon>Mortierellaceae</taxon>
        <taxon>Linnemannia</taxon>
    </lineage>
</organism>